<accession>A0A845KZ85</accession>
<evidence type="ECO:0000256" key="2">
    <source>
        <dbReference type="SAM" id="SignalP"/>
    </source>
</evidence>
<dbReference type="Pfam" id="PF13365">
    <property type="entry name" value="Trypsin_2"/>
    <property type="match status" value="1"/>
</dbReference>
<dbReference type="SUPFAM" id="SSF49879">
    <property type="entry name" value="SMAD/FHA domain"/>
    <property type="match status" value="1"/>
</dbReference>
<dbReference type="SMART" id="SM00240">
    <property type="entry name" value="FHA"/>
    <property type="match status" value="1"/>
</dbReference>
<dbReference type="RefSeq" id="WP_161253882.1">
    <property type="nucleotide sequence ID" value="NZ_WXEY01000001.1"/>
</dbReference>
<dbReference type="EMBL" id="WXEY01000001">
    <property type="protein sequence ID" value="MZP28446.1"/>
    <property type="molecule type" value="Genomic_DNA"/>
</dbReference>
<protein>
    <submittedName>
        <fullName evidence="4">FHA domain-containing protein</fullName>
    </submittedName>
</protein>
<dbReference type="Gene3D" id="2.40.10.120">
    <property type="match status" value="1"/>
</dbReference>
<dbReference type="InterPro" id="IPR050923">
    <property type="entry name" value="Cell_Proc_Reg/RNA_Proc"/>
</dbReference>
<feature type="compositionally biased region" description="Low complexity" evidence="1">
    <location>
        <begin position="508"/>
        <end position="518"/>
    </location>
</feature>
<dbReference type="Gene3D" id="2.60.200.20">
    <property type="match status" value="1"/>
</dbReference>
<dbReference type="Pfam" id="PF00498">
    <property type="entry name" value="FHA"/>
    <property type="match status" value="1"/>
</dbReference>
<feature type="chain" id="PRO_5032659003" evidence="2">
    <location>
        <begin position="32"/>
        <end position="689"/>
    </location>
</feature>
<gene>
    <name evidence="4" type="ORF">GTO91_01745</name>
</gene>
<dbReference type="AlphaFoldDB" id="A0A845KZ85"/>
<feature type="domain" description="FHA" evidence="3">
    <location>
        <begin position="608"/>
        <end position="657"/>
    </location>
</feature>
<evidence type="ECO:0000313" key="4">
    <source>
        <dbReference type="EMBL" id="MZP28446.1"/>
    </source>
</evidence>
<evidence type="ECO:0000256" key="1">
    <source>
        <dbReference type="SAM" id="MobiDB-lite"/>
    </source>
</evidence>
<dbReference type="PANTHER" id="PTHR23308">
    <property type="entry name" value="NUCLEAR INHIBITOR OF PROTEIN PHOSPHATASE-1"/>
    <property type="match status" value="1"/>
</dbReference>
<keyword evidence="5" id="KW-1185">Reference proteome</keyword>
<sequence>MILSKKIRKGVGLVVAALLLGQASLTTVADAADPLPPDVSVVELAKPAVVQVRAGATATFRFSDRAWPVAVGGTASGFIVNPDGAVVTSSRIIELLQKDDTAIRNALAERFFNEVQKQVGHRLSETERLGVAENTTLIEEVKVYKQVVLSDGQAVDFDIRWTGSPPPEALTTSTPVYSSRPVPRIQRPVTGEGVENLGEGVSPVITEPVTVKEPEQTPEPIIPLSANKEFDPVQELAVLKINASNLPSLPLMAADKDDVGQRATVIGYAGNADATALLAPASLMSVAVSSGSVTATKSGKMNANYGPLIDVEATIGPAGAGGPVITDKGEIIGLAGRTARAIGVYPVINTQAVLAALGKSGLSNASEPSEATRVYASALDMFSNGHMSKTMSILEDLLKLCPHHGPAKALMTEARQRKEAGDDNIYWPDMALYGGITLALIAAGGGYMGLRYRKLGPAAFPPALRRLMSRLGAKKGTDRGAEGDGSAAESAATKEKPISFYIPKDPPDSSAPAPGVSPAPSMGDVLEFPFAAPSKPSAQAKENKERPGLMVAAASDSAVDALPAPSQPSVAGKVASLWRTPKADAKPVIEFISGPLTGRRMVVPREGLLVGRDPLTCQVVLDDPFISKQHIFVGPDPLDKTAIIVTDKGSTNGTFLDSPAGERLEGTRTLQNGDQVYLGQRNAFVLRFE</sequence>
<feature type="region of interest" description="Disordered" evidence="1">
    <location>
        <begin position="475"/>
        <end position="518"/>
    </location>
</feature>
<comment type="caution">
    <text evidence="4">The sequence shown here is derived from an EMBL/GenBank/DDBJ whole genome shotgun (WGS) entry which is preliminary data.</text>
</comment>
<evidence type="ECO:0000259" key="3">
    <source>
        <dbReference type="PROSITE" id="PS50006"/>
    </source>
</evidence>
<reference evidence="4 5" key="1">
    <citation type="submission" date="2020-01" db="EMBL/GenBank/DDBJ databases">
        <title>Whole-genome sequence of Heliobacterium undosum DSM 13378.</title>
        <authorList>
            <person name="Kyndt J.A."/>
            <person name="Meyer T.E."/>
        </authorList>
    </citation>
    <scope>NUCLEOTIDE SEQUENCE [LARGE SCALE GENOMIC DNA]</scope>
    <source>
        <strain evidence="4 5">DSM 13378</strain>
    </source>
</reference>
<dbReference type="OrthoDB" id="189537at2"/>
<dbReference type="InterPro" id="IPR009003">
    <property type="entry name" value="Peptidase_S1_PA"/>
</dbReference>
<proteinExistence type="predicted"/>
<organism evidence="4 5">
    <name type="scientific">Heliomicrobium undosum</name>
    <dbReference type="NCBI Taxonomy" id="121734"/>
    <lineage>
        <taxon>Bacteria</taxon>
        <taxon>Bacillati</taxon>
        <taxon>Bacillota</taxon>
        <taxon>Clostridia</taxon>
        <taxon>Eubacteriales</taxon>
        <taxon>Heliobacteriaceae</taxon>
        <taxon>Heliomicrobium</taxon>
    </lineage>
</organism>
<dbReference type="InterPro" id="IPR043504">
    <property type="entry name" value="Peptidase_S1_PA_chymotrypsin"/>
</dbReference>
<feature type="signal peptide" evidence="2">
    <location>
        <begin position="1"/>
        <end position="31"/>
    </location>
</feature>
<dbReference type="SUPFAM" id="SSF50494">
    <property type="entry name" value="Trypsin-like serine proteases"/>
    <property type="match status" value="1"/>
</dbReference>
<keyword evidence="2" id="KW-0732">Signal</keyword>
<dbReference type="Proteomes" id="UP000463470">
    <property type="component" value="Unassembled WGS sequence"/>
</dbReference>
<dbReference type="Gene3D" id="2.40.10.10">
    <property type="entry name" value="Trypsin-like serine proteases"/>
    <property type="match status" value="1"/>
</dbReference>
<evidence type="ECO:0000313" key="5">
    <source>
        <dbReference type="Proteomes" id="UP000463470"/>
    </source>
</evidence>
<dbReference type="InterPro" id="IPR008984">
    <property type="entry name" value="SMAD_FHA_dom_sf"/>
</dbReference>
<dbReference type="InterPro" id="IPR000253">
    <property type="entry name" value="FHA_dom"/>
</dbReference>
<name>A0A845KZ85_9FIRM</name>
<dbReference type="PROSITE" id="PS50006">
    <property type="entry name" value="FHA_DOMAIN"/>
    <property type="match status" value="1"/>
</dbReference>
<dbReference type="CDD" id="cd00060">
    <property type="entry name" value="FHA"/>
    <property type="match status" value="1"/>
</dbReference>